<feature type="region of interest" description="Disordered" evidence="5">
    <location>
        <begin position="325"/>
        <end position="386"/>
    </location>
</feature>
<evidence type="ECO:0000256" key="3">
    <source>
        <dbReference type="ARBA" id="ARBA00022989"/>
    </source>
</evidence>
<evidence type="ECO:0000313" key="8">
    <source>
        <dbReference type="Proteomes" id="UP000076874"/>
    </source>
</evidence>
<gene>
    <name evidence="7" type="ORF">SPI_07471</name>
</gene>
<dbReference type="EMBL" id="AZHD01000015">
    <property type="protein sequence ID" value="OAA57090.1"/>
    <property type="molecule type" value="Genomic_DNA"/>
</dbReference>
<feature type="compositionally biased region" description="Low complexity" evidence="5">
    <location>
        <begin position="279"/>
        <end position="291"/>
    </location>
</feature>
<feature type="transmembrane region" description="Helical" evidence="6">
    <location>
        <begin position="59"/>
        <end position="76"/>
    </location>
</feature>
<keyword evidence="2 6" id="KW-0812">Transmembrane</keyword>
<dbReference type="Pfam" id="PF04193">
    <property type="entry name" value="PQ-loop"/>
    <property type="match status" value="2"/>
</dbReference>
<evidence type="ECO:0000256" key="2">
    <source>
        <dbReference type="ARBA" id="ARBA00022692"/>
    </source>
</evidence>
<proteinExistence type="predicted"/>
<feature type="transmembrane region" description="Helical" evidence="6">
    <location>
        <begin position="107"/>
        <end position="126"/>
    </location>
</feature>
<comment type="subcellular location">
    <subcellularLocation>
        <location evidence="1">Membrane</location>
        <topology evidence="1">Multi-pass membrane protein</topology>
    </subcellularLocation>
</comment>
<evidence type="ECO:0000256" key="4">
    <source>
        <dbReference type="ARBA" id="ARBA00023136"/>
    </source>
</evidence>
<evidence type="ECO:0000256" key="1">
    <source>
        <dbReference type="ARBA" id="ARBA00004141"/>
    </source>
</evidence>
<feature type="transmembrane region" description="Helical" evidence="6">
    <location>
        <begin position="179"/>
        <end position="197"/>
    </location>
</feature>
<evidence type="ECO:0000313" key="7">
    <source>
        <dbReference type="EMBL" id="OAA57090.1"/>
    </source>
</evidence>
<sequence length="386" mass="42160">MDTAWLGSRESSPRCDELRAPGVVNLIVSIVILVGMLVSYLPQHYRIIARGTSEGISPYFVLLGVTSATSGFANILTLPQSRQDVACCQELDTFHCMAGLLGIAQLGVQWICFAFILVLFLVFFRFDNATVPIPEEERREGQLRWQTAVLIACACFVHGLVVIVVTAILAAVAPQALSGWANALGLMAALLAGIQYLPQIYTTYHLKHVGSLSIPMMCIQTPGGFLFAASLFVRLGWGGWSSWGIFLLTATMQGILLSMAIFYELQRAPLFDDNADNANGGSFHGNHNGSNDRSGNGSAPQLPASKPAHRPLYHRVLSYRTARLDDSTPSRYSAHPEHYGTTPDEISDIIDRQDSDAATETQPLLRPGGIGNPRRDYDANQRPTRL</sequence>
<feature type="transmembrane region" description="Helical" evidence="6">
    <location>
        <begin position="20"/>
        <end position="38"/>
    </location>
</feature>
<feature type="transmembrane region" description="Helical" evidence="6">
    <location>
        <begin position="209"/>
        <end position="237"/>
    </location>
</feature>
<organism evidence="7 8">
    <name type="scientific">Niveomyces insectorum RCEF 264</name>
    <dbReference type="NCBI Taxonomy" id="1081102"/>
    <lineage>
        <taxon>Eukaryota</taxon>
        <taxon>Fungi</taxon>
        <taxon>Dikarya</taxon>
        <taxon>Ascomycota</taxon>
        <taxon>Pezizomycotina</taxon>
        <taxon>Sordariomycetes</taxon>
        <taxon>Hypocreomycetidae</taxon>
        <taxon>Hypocreales</taxon>
        <taxon>Cordycipitaceae</taxon>
        <taxon>Niveomyces</taxon>
    </lineage>
</organism>
<evidence type="ECO:0000256" key="6">
    <source>
        <dbReference type="SAM" id="Phobius"/>
    </source>
</evidence>
<feature type="transmembrane region" description="Helical" evidence="6">
    <location>
        <begin position="147"/>
        <end position="173"/>
    </location>
</feature>
<dbReference type="InterPro" id="IPR006603">
    <property type="entry name" value="PQ-loop_rpt"/>
</dbReference>
<reference evidence="7 8" key="1">
    <citation type="journal article" date="2016" name="Genome Biol. Evol.">
        <title>Divergent and convergent evolution of fungal pathogenicity.</title>
        <authorList>
            <person name="Shang Y."/>
            <person name="Xiao G."/>
            <person name="Zheng P."/>
            <person name="Cen K."/>
            <person name="Zhan S."/>
            <person name="Wang C."/>
        </authorList>
    </citation>
    <scope>NUCLEOTIDE SEQUENCE [LARGE SCALE GENOMIC DNA]</scope>
    <source>
        <strain evidence="7 8">RCEF 264</strain>
    </source>
</reference>
<feature type="region of interest" description="Disordered" evidence="5">
    <location>
        <begin position="279"/>
        <end position="307"/>
    </location>
</feature>
<feature type="compositionally biased region" description="Basic and acidic residues" evidence="5">
    <location>
        <begin position="325"/>
        <end position="338"/>
    </location>
</feature>
<dbReference type="AlphaFoldDB" id="A0A167PWB3"/>
<comment type="caution">
    <text evidence="7">The sequence shown here is derived from an EMBL/GenBank/DDBJ whole genome shotgun (WGS) entry which is preliminary data.</text>
</comment>
<dbReference type="OrthoDB" id="19344at2759"/>
<dbReference type="Gene3D" id="1.20.1280.290">
    <property type="match status" value="2"/>
</dbReference>
<keyword evidence="3 6" id="KW-1133">Transmembrane helix</keyword>
<keyword evidence="4 6" id="KW-0472">Membrane</keyword>
<dbReference type="SMART" id="SM00679">
    <property type="entry name" value="CTNS"/>
    <property type="match status" value="2"/>
</dbReference>
<evidence type="ECO:0000256" key="5">
    <source>
        <dbReference type="SAM" id="MobiDB-lite"/>
    </source>
</evidence>
<accession>A0A167PWB3</accession>
<dbReference type="PANTHER" id="PTHR16201:SF11">
    <property type="entry name" value="PQ-LOOP REPEAT-CONTAINING PROTEIN"/>
    <property type="match status" value="1"/>
</dbReference>
<keyword evidence="8" id="KW-1185">Reference proteome</keyword>
<name>A0A167PWB3_9HYPO</name>
<dbReference type="Proteomes" id="UP000076874">
    <property type="component" value="Unassembled WGS sequence"/>
</dbReference>
<protein>
    <submittedName>
        <fullName evidence="7">Pq loop repeat protein</fullName>
    </submittedName>
</protein>
<dbReference type="GO" id="GO:0016020">
    <property type="term" value="C:membrane"/>
    <property type="evidence" value="ECO:0007669"/>
    <property type="project" value="UniProtKB-SubCell"/>
</dbReference>
<dbReference type="InterPro" id="IPR051415">
    <property type="entry name" value="LAAT-1"/>
</dbReference>
<feature type="transmembrane region" description="Helical" evidence="6">
    <location>
        <begin position="243"/>
        <end position="263"/>
    </location>
</feature>
<dbReference type="PANTHER" id="PTHR16201">
    <property type="entry name" value="SEVEN TRANSMEMBRANE PROTEIN 1-RELATED"/>
    <property type="match status" value="1"/>
</dbReference>